<dbReference type="EMBL" id="GBRH01240879">
    <property type="protein sequence ID" value="JAD57016.1"/>
    <property type="molecule type" value="Transcribed_RNA"/>
</dbReference>
<reference evidence="1" key="1">
    <citation type="submission" date="2014-09" db="EMBL/GenBank/DDBJ databases">
        <authorList>
            <person name="Magalhaes I.L.F."/>
            <person name="Oliveira U."/>
            <person name="Santos F.R."/>
            <person name="Vidigal T.H.D.A."/>
            <person name="Brescovit A.D."/>
            <person name="Santos A.J."/>
        </authorList>
    </citation>
    <scope>NUCLEOTIDE SEQUENCE</scope>
    <source>
        <tissue evidence="1">Shoot tissue taken approximately 20 cm above the soil surface</tissue>
    </source>
</reference>
<protein>
    <submittedName>
        <fullName evidence="1">Uncharacterized protein</fullName>
    </submittedName>
</protein>
<evidence type="ECO:0000313" key="1">
    <source>
        <dbReference type="EMBL" id="JAD57016.1"/>
    </source>
</evidence>
<reference evidence="1" key="2">
    <citation type="journal article" date="2015" name="Data Brief">
        <title>Shoot transcriptome of the giant reed, Arundo donax.</title>
        <authorList>
            <person name="Barrero R.A."/>
            <person name="Guerrero F.D."/>
            <person name="Moolhuijzen P."/>
            <person name="Goolsby J.A."/>
            <person name="Tidwell J."/>
            <person name="Bellgard S.E."/>
            <person name="Bellgard M.I."/>
        </authorList>
    </citation>
    <scope>NUCLEOTIDE SEQUENCE</scope>
    <source>
        <tissue evidence="1">Shoot tissue taken approximately 20 cm above the soil surface</tissue>
    </source>
</reference>
<organism evidence="1">
    <name type="scientific">Arundo donax</name>
    <name type="common">Giant reed</name>
    <name type="synonym">Donax arundinaceus</name>
    <dbReference type="NCBI Taxonomy" id="35708"/>
    <lineage>
        <taxon>Eukaryota</taxon>
        <taxon>Viridiplantae</taxon>
        <taxon>Streptophyta</taxon>
        <taxon>Embryophyta</taxon>
        <taxon>Tracheophyta</taxon>
        <taxon>Spermatophyta</taxon>
        <taxon>Magnoliopsida</taxon>
        <taxon>Liliopsida</taxon>
        <taxon>Poales</taxon>
        <taxon>Poaceae</taxon>
        <taxon>PACMAD clade</taxon>
        <taxon>Arundinoideae</taxon>
        <taxon>Arundineae</taxon>
        <taxon>Arundo</taxon>
    </lineage>
</organism>
<name>A0A0A9B0X3_ARUDO</name>
<proteinExistence type="predicted"/>
<dbReference type="AlphaFoldDB" id="A0A0A9B0X3"/>
<sequence length="26" mass="3025">MHITGPCSRSRVNQQLIQTYLFLSCK</sequence>
<accession>A0A0A9B0X3</accession>